<sequence>MKARSVSLRFRSLSDLDAVAAQLLELGAEVPVWLFEGPMGVGKTTLIQKLCAQLGVTSTVQSPTFALVNEYNTDQDAPIYHFDFYRLQHETEALDIGVEEYLDSGFFCFIEWPGRIRSLWPLAYFLINIVANEDGERMLNASVVTTY</sequence>
<dbReference type="GO" id="GO:0002949">
    <property type="term" value="P:tRNA threonylcarbamoyladenosine modification"/>
    <property type="evidence" value="ECO:0007669"/>
    <property type="project" value="InterPro"/>
</dbReference>
<evidence type="ECO:0000256" key="8">
    <source>
        <dbReference type="ARBA" id="ARBA00022840"/>
    </source>
</evidence>
<dbReference type="Pfam" id="PF02367">
    <property type="entry name" value="TsaE"/>
    <property type="match status" value="1"/>
</dbReference>
<keyword evidence="9" id="KW-0460">Magnesium</keyword>
<keyword evidence="5" id="KW-0819">tRNA processing</keyword>
<evidence type="ECO:0000256" key="3">
    <source>
        <dbReference type="ARBA" id="ARBA00019010"/>
    </source>
</evidence>
<keyword evidence="4" id="KW-0963">Cytoplasm</keyword>
<keyword evidence="8" id="KW-0067">ATP-binding</keyword>
<evidence type="ECO:0000256" key="4">
    <source>
        <dbReference type="ARBA" id="ARBA00022490"/>
    </source>
</evidence>
<keyword evidence="7" id="KW-0547">Nucleotide-binding</keyword>
<evidence type="ECO:0000313" key="12">
    <source>
        <dbReference type="Proteomes" id="UP000557307"/>
    </source>
</evidence>
<dbReference type="Proteomes" id="UP000557307">
    <property type="component" value="Unassembled WGS sequence"/>
</dbReference>
<dbReference type="GO" id="GO:0005737">
    <property type="term" value="C:cytoplasm"/>
    <property type="evidence" value="ECO:0007669"/>
    <property type="project" value="UniProtKB-SubCell"/>
</dbReference>
<evidence type="ECO:0000256" key="2">
    <source>
        <dbReference type="ARBA" id="ARBA00007599"/>
    </source>
</evidence>
<evidence type="ECO:0000256" key="6">
    <source>
        <dbReference type="ARBA" id="ARBA00022723"/>
    </source>
</evidence>
<dbReference type="PANTHER" id="PTHR33540">
    <property type="entry name" value="TRNA THREONYLCARBAMOYLADENOSINE BIOSYNTHESIS PROTEIN TSAE"/>
    <property type="match status" value="1"/>
</dbReference>
<dbReference type="Gene3D" id="3.40.50.300">
    <property type="entry name" value="P-loop containing nucleotide triphosphate hydrolases"/>
    <property type="match status" value="1"/>
</dbReference>
<evidence type="ECO:0000313" key="11">
    <source>
        <dbReference type="EMBL" id="MBB5286510.1"/>
    </source>
</evidence>
<dbReference type="GO" id="GO:0046872">
    <property type="term" value="F:metal ion binding"/>
    <property type="evidence" value="ECO:0007669"/>
    <property type="project" value="UniProtKB-KW"/>
</dbReference>
<evidence type="ECO:0000256" key="10">
    <source>
        <dbReference type="ARBA" id="ARBA00032441"/>
    </source>
</evidence>
<gene>
    <name evidence="11" type="ORF">HNQ92_004671</name>
</gene>
<evidence type="ECO:0000256" key="5">
    <source>
        <dbReference type="ARBA" id="ARBA00022694"/>
    </source>
</evidence>
<dbReference type="AlphaFoldDB" id="A0A840U312"/>
<dbReference type="InterPro" id="IPR027417">
    <property type="entry name" value="P-loop_NTPase"/>
</dbReference>
<keyword evidence="6" id="KW-0479">Metal-binding</keyword>
<evidence type="ECO:0000256" key="7">
    <source>
        <dbReference type="ARBA" id="ARBA00022741"/>
    </source>
</evidence>
<comment type="caution">
    <text evidence="11">The sequence shown here is derived from an EMBL/GenBank/DDBJ whole genome shotgun (WGS) entry which is preliminary data.</text>
</comment>
<evidence type="ECO:0000256" key="9">
    <source>
        <dbReference type="ARBA" id="ARBA00022842"/>
    </source>
</evidence>
<comment type="subcellular location">
    <subcellularLocation>
        <location evidence="1">Cytoplasm</location>
    </subcellularLocation>
</comment>
<keyword evidence="12" id="KW-1185">Reference proteome</keyword>
<dbReference type="InterPro" id="IPR003442">
    <property type="entry name" value="T6A_TsaE"/>
</dbReference>
<name>A0A840U312_9BACT</name>
<evidence type="ECO:0000256" key="1">
    <source>
        <dbReference type="ARBA" id="ARBA00004496"/>
    </source>
</evidence>
<dbReference type="GO" id="GO:0005524">
    <property type="term" value="F:ATP binding"/>
    <property type="evidence" value="ECO:0007669"/>
    <property type="project" value="UniProtKB-KW"/>
</dbReference>
<protein>
    <recommendedName>
        <fullName evidence="3">tRNA threonylcarbamoyladenosine biosynthesis protein TsaE</fullName>
    </recommendedName>
    <alternativeName>
        <fullName evidence="10">t(6)A37 threonylcarbamoyladenosine biosynthesis protein TsaE</fullName>
    </alternativeName>
</protein>
<reference evidence="11 12" key="1">
    <citation type="submission" date="2020-08" db="EMBL/GenBank/DDBJ databases">
        <title>Genomic Encyclopedia of Type Strains, Phase IV (KMG-IV): sequencing the most valuable type-strain genomes for metagenomic binning, comparative biology and taxonomic classification.</title>
        <authorList>
            <person name="Goeker M."/>
        </authorList>
    </citation>
    <scope>NUCLEOTIDE SEQUENCE [LARGE SCALE GENOMIC DNA]</scope>
    <source>
        <strain evidence="11 12">DSM 105074</strain>
    </source>
</reference>
<dbReference type="PANTHER" id="PTHR33540:SF2">
    <property type="entry name" value="TRNA THREONYLCARBAMOYLADENOSINE BIOSYNTHESIS PROTEIN TSAE"/>
    <property type="match status" value="1"/>
</dbReference>
<dbReference type="SUPFAM" id="SSF52540">
    <property type="entry name" value="P-loop containing nucleoside triphosphate hydrolases"/>
    <property type="match status" value="1"/>
</dbReference>
<dbReference type="RefSeq" id="WP_184177714.1">
    <property type="nucleotide sequence ID" value="NZ_JACHGF010000010.1"/>
</dbReference>
<dbReference type="EMBL" id="JACHGF010000010">
    <property type="protein sequence ID" value="MBB5286510.1"/>
    <property type="molecule type" value="Genomic_DNA"/>
</dbReference>
<comment type="similarity">
    <text evidence="2">Belongs to the TsaE family.</text>
</comment>
<accession>A0A840U312</accession>
<organism evidence="11 12">
    <name type="scientific">Rhabdobacter roseus</name>
    <dbReference type="NCBI Taxonomy" id="1655419"/>
    <lineage>
        <taxon>Bacteria</taxon>
        <taxon>Pseudomonadati</taxon>
        <taxon>Bacteroidota</taxon>
        <taxon>Cytophagia</taxon>
        <taxon>Cytophagales</taxon>
        <taxon>Cytophagaceae</taxon>
        <taxon>Rhabdobacter</taxon>
    </lineage>
</organism>
<proteinExistence type="inferred from homology"/>
<dbReference type="NCBIfam" id="TIGR00150">
    <property type="entry name" value="T6A_YjeE"/>
    <property type="match status" value="1"/>
</dbReference>